<feature type="region of interest" description="Disordered" evidence="1">
    <location>
        <begin position="1"/>
        <end position="26"/>
    </location>
</feature>
<dbReference type="InterPro" id="IPR053091">
    <property type="entry name" value="PSII_Assembly/Photoprotect-Rel"/>
</dbReference>
<name>A0AA38CWZ0_TAXCH</name>
<evidence type="ECO:0000313" key="2">
    <source>
        <dbReference type="EMBL" id="KAH9305088.1"/>
    </source>
</evidence>
<dbReference type="AlphaFoldDB" id="A0AA38CWZ0"/>
<dbReference type="OMA" id="FPCIKFQ"/>
<comment type="caution">
    <text evidence="2">The sequence shown here is derived from an EMBL/GenBank/DDBJ whole genome shotgun (WGS) entry which is preliminary data.</text>
</comment>
<dbReference type="PANTHER" id="PTHR37752:SF1">
    <property type="entry name" value="OS02G0610700 PROTEIN"/>
    <property type="match status" value="1"/>
</dbReference>
<evidence type="ECO:0000313" key="3">
    <source>
        <dbReference type="Proteomes" id="UP000824469"/>
    </source>
</evidence>
<dbReference type="Gene3D" id="1.10.3460.10">
    <property type="entry name" value="Chlorophyll a/b binding protein domain"/>
    <property type="match status" value="1"/>
</dbReference>
<protein>
    <recommendedName>
        <fullName evidence="4">One-helix protein</fullName>
    </recommendedName>
</protein>
<feature type="region of interest" description="Disordered" evidence="1">
    <location>
        <begin position="39"/>
        <end position="103"/>
    </location>
</feature>
<keyword evidence="3" id="KW-1185">Reference proteome</keyword>
<gene>
    <name evidence="2" type="ORF">KI387_009492</name>
</gene>
<sequence length="186" mass="20097">MTMSLASPLHPIPFPSRFPSSNSKPLGAVRVTHNLLLVRSSSNGSEGAASPLRRPSAPIKEAAPPIRPVPPIRPIPPSSSDSSSITAARPPPPPPVLSSMPRTSAVTIEYQRQRAKELQEYFRQKAAEDQASQSRVFGFTPKNEISNGRWAMFGFAVGLLTEYATGSSFVDQMKILISNFGIADLE</sequence>
<evidence type="ECO:0000256" key="1">
    <source>
        <dbReference type="SAM" id="MobiDB-lite"/>
    </source>
</evidence>
<organism evidence="2 3">
    <name type="scientific">Taxus chinensis</name>
    <name type="common">Chinese yew</name>
    <name type="synonym">Taxus wallichiana var. chinensis</name>
    <dbReference type="NCBI Taxonomy" id="29808"/>
    <lineage>
        <taxon>Eukaryota</taxon>
        <taxon>Viridiplantae</taxon>
        <taxon>Streptophyta</taxon>
        <taxon>Embryophyta</taxon>
        <taxon>Tracheophyta</taxon>
        <taxon>Spermatophyta</taxon>
        <taxon>Pinopsida</taxon>
        <taxon>Pinidae</taxon>
        <taxon>Conifers II</taxon>
        <taxon>Cupressales</taxon>
        <taxon>Taxaceae</taxon>
        <taxon>Taxus</taxon>
    </lineage>
</organism>
<dbReference type="SUPFAM" id="SSF103511">
    <property type="entry name" value="Chlorophyll a-b binding protein"/>
    <property type="match status" value="1"/>
</dbReference>
<accession>A0AA38CWZ0</accession>
<feature type="compositionally biased region" description="Pro residues" evidence="1">
    <location>
        <begin position="65"/>
        <end position="77"/>
    </location>
</feature>
<proteinExistence type="predicted"/>
<dbReference type="PANTHER" id="PTHR37752">
    <property type="entry name" value="OS02G0610700 PROTEIN"/>
    <property type="match status" value="1"/>
</dbReference>
<dbReference type="GO" id="GO:0009535">
    <property type="term" value="C:chloroplast thylakoid membrane"/>
    <property type="evidence" value="ECO:0007669"/>
    <property type="project" value="TreeGrafter"/>
</dbReference>
<dbReference type="Proteomes" id="UP000824469">
    <property type="component" value="Unassembled WGS sequence"/>
</dbReference>
<reference evidence="2 3" key="1">
    <citation type="journal article" date="2021" name="Nat. Plants">
        <title>The Taxus genome provides insights into paclitaxel biosynthesis.</title>
        <authorList>
            <person name="Xiong X."/>
            <person name="Gou J."/>
            <person name="Liao Q."/>
            <person name="Li Y."/>
            <person name="Zhou Q."/>
            <person name="Bi G."/>
            <person name="Li C."/>
            <person name="Du R."/>
            <person name="Wang X."/>
            <person name="Sun T."/>
            <person name="Guo L."/>
            <person name="Liang H."/>
            <person name="Lu P."/>
            <person name="Wu Y."/>
            <person name="Zhang Z."/>
            <person name="Ro D.K."/>
            <person name="Shang Y."/>
            <person name="Huang S."/>
            <person name="Yan J."/>
        </authorList>
    </citation>
    <scope>NUCLEOTIDE SEQUENCE [LARGE SCALE GENOMIC DNA]</scope>
    <source>
        <strain evidence="2">Ta-2019</strain>
    </source>
</reference>
<feature type="compositionally biased region" description="Low complexity" evidence="1">
    <location>
        <begin position="78"/>
        <end position="88"/>
    </location>
</feature>
<evidence type="ECO:0008006" key="4">
    <source>
        <dbReference type="Google" id="ProtNLM"/>
    </source>
</evidence>
<dbReference type="EMBL" id="JAHRHJ020000008">
    <property type="protein sequence ID" value="KAH9305088.1"/>
    <property type="molecule type" value="Genomic_DNA"/>
</dbReference>